<evidence type="ECO:0000259" key="3">
    <source>
        <dbReference type="PROSITE" id="PS50234"/>
    </source>
</evidence>
<dbReference type="InterPro" id="IPR036465">
    <property type="entry name" value="vWFA_dom_sf"/>
</dbReference>
<feature type="active site" description="Proton acceptor" evidence="2">
    <location>
        <position position="212"/>
    </location>
</feature>
<keyword evidence="2" id="KW-0442">Lipid degradation</keyword>
<protein>
    <submittedName>
        <fullName evidence="5">Phospholipase A I</fullName>
    </submittedName>
</protein>
<dbReference type="Pfam" id="PF00092">
    <property type="entry name" value="VWA"/>
    <property type="match status" value="1"/>
</dbReference>
<evidence type="ECO:0000313" key="5">
    <source>
        <dbReference type="EMBL" id="RDB19650.1"/>
    </source>
</evidence>
<evidence type="ECO:0000259" key="4">
    <source>
        <dbReference type="PROSITE" id="PS51635"/>
    </source>
</evidence>
<dbReference type="InterPro" id="IPR002641">
    <property type="entry name" value="PNPLA_dom"/>
</dbReference>
<dbReference type="Proteomes" id="UP000076154">
    <property type="component" value="Unassembled WGS sequence"/>
</dbReference>
<dbReference type="Pfam" id="PF01734">
    <property type="entry name" value="Patatin"/>
    <property type="match status" value="1"/>
</dbReference>
<proteinExistence type="predicted"/>
<comment type="caution">
    <text evidence="5">The sequence shown here is derived from an EMBL/GenBank/DDBJ whole genome shotgun (WGS) entry which is preliminary data.</text>
</comment>
<evidence type="ECO:0000256" key="1">
    <source>
        <dbReference type="ARBA" id="ARBA00023098"/>
    </source>
</evidence>
<dbReference type="SUPFAM" id="SSF53300">
    <property type="entry name" value="vWA-like"/>
    <property type="match status" value="1"/>
</dbReference>
<dbReference type="SMR" id="A0A369JEL7"/>
<dbReference type="STRING" id="39966.A0A369JEL7"/>
<dbReference type="EMBL" id="LUEZ02000077">
    <property type="protein sequence ID" value="RDB19650.1"/>
    <property type="molecule type" value="Genomic_DNA"/>
</dbReference>
<accession>A0A369JEL7</accession>
<organism evidence="5 6">
    <name type="scientific">Hypsizygus marmoreus</name>
    <name type="common">White beech mushroom</name>
    <name type="synonym">Agaricus marmoreus</name>
    <dbReference type="NCBI Taxonomy" id="39966"/>
    <lineage>
        <taxon>Eukaryota</taxon>
        <taxon>Fungi</taxon>
        <taxon>Dikarya</taxon>
        <taxon>Basidiomycota</taxon>
        <taxon>Agaricomycotina</taxon>
        <taxon>Agaricomycetes</taxon>
        <taxon>Agaricomycetidae</taxon>
        <taxon>Agaricales</taxon>
        <taxon>Tricholomatineae</taxon>
        <taxon>Lyophyllaceae</taxon>
        <taxon>Hypsizygus</taxon>
    </lineage>
</organism>
<dbReference type="PROSITE" id="PS50234">
    <property type="entry name" value="VWFA"/>
    <property type="match status" value="1"/>
</dbReference>
<dbReference type="PANTHER" id="PTHR34706:SF1">
    <property type="entry name" value="VWFA DOMAIN-CONTAINING PROTEIN"/>
    <property type="match status" value="1"/>
</dbReference>
<feature type="active site" description="Nucleophile" evidence="2">
    <location>
        <position position="58"/>
    </location>
</feature>
<dbReference type="InParanoid" id="A0A369JEL7"/>
<dbReference type="AlphaFoldDB" id="A0A369JEL7"/>
<keyword evidence="1 2" id="KW-0443">Lipid metabolism</keyword>
<dbReference type="Gene3D" id="3.40.50.410">
    <property type="entry name" value="von Willebrand factor, type A domain"/>
    <property type="match status" value="1"/>
</dbReference>
<evidence type="ECO:0000313" key="6">
    <source>
        <dbReference type="Proteomes" id="UP000076154"/>
    </source>
</evidence>
<dbReference type="OrthoDB" id="630895at2759"/>
<feature type="short sequence motif" description="GXGXXG" evidence="2">
    <location>
        <begin position="18"/>
        <end position="23"/>
    </location>
</feature>
<sequence length="618" mass="67330">MAPIQLSNQHKRILVIDGGGFRGLGSLIVIDSIMKTVASRSRKPLLPCEVFDLICGTSTGGLIAILLGRLGLDCATAIQIYKDLAISVCGTEERAFWEKLLRSIDGSLEAKSYEDALAEVIQKYTGVTDTAMVTLKSGGEVVGHGTTNTFVTVTSDAPTYNNRIHCIRSYPSTVRPPPPSGHQWLIREAARGTVASRVFMSPLFVSKYGYRDAGFAGFNNPVALVPNEIQELYPNDQISVIVSIGSGLTGFTPPHPRREWAVTDQFAAAFVDKIMSKLPSSMGDQDTLRRNALFLVKQFVTLSVDTEITQIQMAQKFSSKGTYVRLNPPLGIPEIDLADCFRTDEVESTVRAWLHSEGKASIADIAVGLVDLNTQPIKIDEASLIVPPSPPPDTVNPGYNPQLDERRPDNMMDYLRNYHVFFVIDDSGSMEGDRWSEARDALLEIADHALKQNVEEIDLMFFNDTTVYRGVKGAGAIEAIFMAVKPDGLTPTGATLQRVLNEHITTLDRAVGGPGYHAVRPLDIIVLTDGVPTDDPKTVLVDAVARMKTSKHHPNAVGVQIVQIGDESDAVPVLKSLMHGDVGNIVDTVPYNGRLTPQKLERILLGGLHPNIRAMIAV</sequence>
<dbReference type="InterPro" id="IPR002035">
    <property type="entry name" value="VWF_A"/>
</dbReference>
<feature type="domain" description="PNPLA" evidence="4">
    <location>
        <begin position="14"/>
        <end position="226"/>
    </location>
</feature>
<gene>
    <name evidence="5" type="primary">PLA1</name>
    <name evidence="5" type="ORF">Hypma_013274</name>
</gene>
<dbReference type="GO" id="GO:0046486">
    <property type="term" value="P:glycerolipid metabolic process"/>
    <property type="evidence" value="ECO:0007669"/>
    <property type="project" value="UniProtKB-ARBA"/>
</dbReference>
<dbReference type="GO" id="GO:0016042">
    <property type="term" value="P:lipid catabolic process"/>
    <property type="evidence" value="ECO:0007669"/>
    <property type="project" value="UniProtKB-UniRule"/>
</dbReference>
<feature type="short sequence motif" description="GXSXG" evidence="2">
    <location>
        <begin position="56"/>
        <end position="60"/>
    </location>
</feature>
<reference evidence="5" key="1">
    <citation type="submission" date="2018-04" db="EMBL/GenBank/DDBJ databases">
        <title>Whole genome sequencing of Hypsizygus marmoreus.</title>
        <authorList>
            <person name="Choi I.-G."/>
            <person name="Min B."/>
            <person name="Kim J.-G."/>
            <person name="Kim S."/>
            <person name="Oh Y.-L."/>
            <person name="Kong W.-S."/>
            <person name="Park H."/>
            <person name="Jeong J."/>
            <person name="Song E.-S."/>
        </authorList>
    </citation>
    <scope>NUCLEOTIDE SEQUENCE [LARGE SCALE GENOMIC DNA]</scope>
    <source>
        <strain evidence="5">51987-8</strain>
    </source>
</reference>
<dbReference type="Gene3D" id="3.40.1090.10">
    <property type="entry name" value="Cytosolic phospholipase A2 catalytic domain"/>
    <property type="match status" value="1"/>
</dbReference>
<comment type="caution">
    <text evidence="2">Lacks conserved residue(s) required for the propagation of feature annotation.</text>
</comment>
<evidence type="ECO:0000256" key="2">
    <source>
        <dbReference type="PROSITE-ProRule" id="PRU01161"/>
    </source>
</evidence>
<dbReference type="InterPro" id="IPR016035">
    <property type="entry name" value="Acyl_Trfase/lysoPLipase"/>
</dbReference>
<dbReference type="SUPFAM" id="SSF52151">
    <property type="entry name" value="FabD/lysophospholipase-like"/>
    <property type="match status" value="1"/>
</dbReference>
<feature type="domain" description="VWFA" evidence="3">
    <location>
        <begin position="419"/>
        <end position="603"/>
    </location>
</feature>
<keyword evidence="6" id="KW-1185">Reference proteome</keyword>
<keyword evidence="2" id="KW-0378">Hydrolase</keyword>
<dbReference type="GO" id="GO:0016787">
    <property type="term" value="F:hydrolase activity"/>
    <property type="evidence" value="ECO:0007669"/>
    <property type="project" value="UniProtKB-UniRule"/>
</dbReference>
<dbReference type="PANTHER" id="PTHR34706">
    <property type="entry name" value="SLR1338 PROTEIN"/>
    <property type="match status" value="1"/>
</dbReference>
<name>A0A369JEL7_HYPMA</name>
<dbReference type="SMART" id="SM00327">
    <property type="entry name" value="VWA"/>
    <property type="match status" value="1"/>
</dbReference>
<dbReference type="PROSITE" id="PS51635">
    <property type="entry name" value="PNPLA"/>
    <property type="match status" value="1"/>
</dbReference>